<accession>A0ABX7RCS2</accession>
<organism evidence="2 3">
    <name type="scientific">Lysobacter arenosi</name>
    <dbReference type="NCBI Taxonomy" id="2795387"/>
    <lineage>
        <taxon>Bacteria</taxon>
        <taxon>Pseudomonadati</taxon>
        <taxon>Pseudomonadota</taxon>
        <taxon>Gammaproteobacteria</taxon>
        <taxon>Lysobacterales</taxon>
        <taxon>Lysobacteraceae</taxon>
        <taxon>Lysobacter</taxon>
    </lineage>
</organism>
<name>A0ABX7RCS2_9GAMM</name>
<dbReference type="RefSeq" id="WP_200608718.1">
    <property type="nucleotide sequence ID" value="NZ_CP071517.1"/>
</dbReference>
<feature type="chain" id="PRO_5045187160" evidence="1">
    <location>
        <begin position="31"/>
        <end position="162"/>
    </location>
</feature>
<sequence>MPHRHFPRITAVAARAILALGLFAVLPATAATQAAPAYGIDVHAACRLAAGATSRLLVDLSCESAMSCWGEPDAMTLIDATTGETVASSPGELLYVDSGGNVLADPPMQGTIRAIWAAAIAAPPAPAKLQLAVDGVAATAAFEPAAECAALPAGAVKRLSGG</sequence>
<keyword evidence="3" id="KW-1185">Reference proteome</keyword>
<keyword evidence="1" id="KW-0732">Signal</keyword>
<gene>
    <name evidence="2" type="ORF">HIV01_016715</name>
</gene>
<proteinExistence type="predicted"/>
<feature type="signal peptide" evidence="1">
    <location>
        <begin position="1"/>
        <end position="30"/>
    </location>
</feature>
<protein>
    <submittedName>
        <fullName evidence="2">Uncharacterized protein</fullName>
    </submittedName>
</protein>
<evidence type="ECO:0000313" key="2">
    <source>
        <dbReference type="EMBL" id="QSX74774.1"/>
    </source>
</evidence>
<evidence type="ECO:0000313" key="3">
    <source>
        <dbReference type="Proteomes" id="UP000663400"/>
    </source>
</evidence>
<dbReference type="EMBL" id="CP071517">
    <property type="protein sequence ID" value="QSX74774.1"/>
    <property type="molecule type" value="Genomic_DNA"/>
</dbReference>
<reference evidence="2 3" key="1">
    <citation type="submission" date="2021-02" db="EMBL/GenBank/DDBJ databases">
        <title>Lysobacter arenosi sp. nov., isolated from soil of gangwondo yeongwol, south Korea.</title>
        <authorList>
            <person name="Kim K.R."/>
            <person name="Kim K.H."/>
            <person name="Jeon C.O."/>
        </authorList>
    </citation>
    <scope>NUCLEOTIDE SEQUENCE [LARGE SCALE GENOMIC DNA]</scope>
    <source>
        <strain evidence="2 3">R7</strain>
    </source>
</reference>
<dbReference type="Proteomes" id="UP000663400">
    <property type="component" value="Chromosome"/>
</dbReference>
<evidence type="ECO:0000256" key="1">
    <source>
        <dbReference type="SAM" id="SignalP"/>
    </source>
</evidence>